<dbReference type="EMBL" id="AP023091">
    <property type="protein sequence ID" value="BCE22131.1"/>
    <property type="molecule type" value="Genomic_DNA"/>
</dbReference>
<dbReference type="EMBL" id="AP023099">
    <property type="protein sequence ID" value="BCE91912.1"/>
    <property type="molecule type" value="Genomic_DNA"/>
</dbReference>
<accession>A0A810CS57</accession>
<organism evidence="3">
    <name type="scientific">Bradyrhizobium diazoefficiens</name>
    <dbReference type="NCBI Taxonomy" id="1355477"/>
    <lineage>
        <taxon>Bacteria</taxon>
        <taxon>Pseudomonadati</taxon>
        <taxon>Pseudomonadota</taxon>
        <taxon>Alphaproteobacteria</taxon>
        <taxon>Hyphomicrobiales</taxon>
        <taxon>Nitrobacteraceae</taxon>
        <taxon>Bradyrhizobium</taxon>
    </lineage>
</organism>
<name>A0A810CS57_9BRAD</name>
<dbReference type="EMBL" id="AP023094">
    <property type="protein sequence ID" value="BCE48396.1"/>
    <property type="molecule type" value="Genomic_DNA"/>
</dbReference>
<protein>
    <submittedName>
        <fullName evidence="3">Uncharacterized protein</fullName>
    </submittedName>
</protein>
<proteinExistence type="predicted"/>
<evidence type="ECO:0000313" key="3">
    <source>
        <dbReference type="EMBL" id="BCE91912.1"/>
    </source>
</evidence>
<gene>
    <name evidence="3" type="ORF">XF10B_47100</name>
    <name evidence="1" type="ORF">XF1B_48120</name>
    <name evidence="2" type="ORF">XF4B_47450</name>
</gene>
<evidence type="ECO:0000313" key="2">
    <source>
        <dbReference type="EMBL" id="BCE48396.1"/>
    </source>
</evidence>
<reference evidence="2" key="3">
    <citation type="submission" date="2020-05" db="EMBL/GenBank/DDBJ databases">
        <title>Complete genome sequence of Bradyrhizobium diazoefficiens XF4 isolated from soybean nodule.</title>
        <authorList>
            <person name="Noda R."/>
            <person name="Kakizaki K."/>
            <person name="Minamisawa K."/>
        </authorList>
    </citation>
    <scope>NUCLEOTIDE SEQUENCE</scope>
    <source>
        <strain evidence="2">XF4</strain>
    </source>
</reference>
<reference evidence="1" key="1">
    <citation type="submission" date="2020-05" db="EMBL/GenBank/DDBJ databases">
        <title>Complete genome sequence of Bradyrhizobium diazoefficiens XF1 isolated from soybean nodule.</title>
        <authorList>
            <person name="Noda R."/>
            <person name="Kakizaki K."/>
            <person name="Minamisawa K."/>
        </authorList>
    </citation>
    <scope>NUCLEOTIDE SEQUENCE</scope>
    <source>
        <strain evidence="1">XF1</strain>
    </source>
</reference>
<dbReference type="AlphaFoldDB" id="A0A810CS57"/>
<sequence>MADLEGDTYSAEIAFMGPPDQLVCCCSSCDWSGTAIECAEIDDCSLTPGDASPCGRCPECDSLAYLDGPLDRAKDRVERLLKIVRAFVNPVEVMHGIPVRLDLNALKGDAVKLLEAIDNG</sequence>
<evidence type="ECO:0000313" key="1">
    <source>
        <dbReference type="EMBL" id="BCE22131.1"/>
    </source>
</evidence>
<reference evidence="3" key="2">
    <citation type="submission" date="2020-05" db="EMBL/GenBank/DDBJ databases">
        <title>Complete genome sequence of Bradyrhizobium diazoefficiens XF10 isolated from soybean nodule.</title>
        <authorList>
            <person name="Noda R."/>
            <person name="Kakizaki K."/>
            <person name="Minamisawa K."/>
        </authorList>
    </citation>
    <scope>NUCLEOTIDE SEQUENCE</scope>
    <source>
        <strain evidence="3">XF10</strain>
    </source>
</reference>